<accession>A0A565ATL2</accession>
<protein>
    <submittedName>
        <fullName evidence="2">Uncharacterized protein</fullName>
    </submittedName>
</protein>
<feature type="transmembrane region" description="Helical" evidence="1">
    <location>
        <begin position="26"/>
        <end position="46"/>
    </location>
</feature>
<keyword evidence="3" id="KW-1185">Reference proteome</keyword>
<sequence>MASFVSENVAAEKMDAMNKFERTRKFWKILQVIEVLVAVLLLLSWLTPFLSAGEYLRWVLSGGLTRGIFIFGVVNVLIALIFSLSNRNKLIEPDLYVQYVSSSATTTIDGEDRPMRREMVRAVSYVGETDHVIRRKYDMTFLPTGTSESRASDQVYRRSRSERLDRRGGFRRSIRGLCEIDDLSSDEFRSTVEMFIAGKKKMLLKEWMKP</sequence>
<dbReference type="Proteomes" id="UP000489600">
    <property type="component" value="Unassembled WGS sequence"/>
</dbReference>
<feature type="transmembrane region" description="Helical" evidence="1">
    <location>
        <begin position="58"/>
        <end position="82"/>
    </location>
</feature>
<dbReference type="AlphaFoldDB" id="A0A565ATL2"/>
<organism evidence="2 3">
    <name type="scientific">Arabis nemorensis</name>
    <dbReference type="NCBI Taxonomy" id="586526"/>
    <lineage>
        <taxon>Eukaryota</taxon>
        <taxon>Viridiplantae</taxon>
        <taxon>Streptophyta</taxon>
        <taxon>Embryophyta</taxon>
        <taxon>Tracheophyta</taxon>
        <taxon>Spermatophyta</taxon>
        <taxon>Magnoliopsida</taxon>
        <taxon>eudicotyledons</taxon>
        <taxon>Gunneridae</taxon>
        <taxon>Pentapetalae</taxon>
        <taxon>rosids</taxon>
        <taxon>malvids</taxon>
        <taxon>Brassicales</taxon>
        <taxon>Brassicaceae</taxon>
        <taxon>Arabideae</taxon>
        <taxon>Arabis</taxon>
    </lineage>
</organism>
<keyword evidence="1" id="KW-0812">Transmembrane</keyword>
<reference evidence="2" key="1">
    <citation type="submission" date="2019-07" db="EMBL/GenBank/DDBJ databases">
        <authorList>
            <person name="Dittberner H."/>
        </authorList>
    </citation>
    <scope>NUCLEOTIDE SEQUENCE [LARGE SCALE GENOMIC DNA]</scope>
</reference>
<comment type="caution">
    <text evidence="2">The sequence shown here is derived from an EMBL/GenBank/DDBJ whole genome shotgun (WGS) entry which is preliminary data.</text>
</comment>
<dbReference type="PANTHER" id="PTHR33640:SF34">
    <property type="entry name" value="PROTEIN, PUTATIVE-RELATED"/>
    <property type="match status" value="1"/>
</dbReference>
<dbReference type="OrthoDB" id="1082160at2759"/>
<gene>
    <name evidence="2" type="ORF">ANE_LOCUS3152</name>
</gene>
<name>A0A565ATL2_9BRAS</name>
<proteinExistence type="predicted"/>
<keyword evidence="1" id="KW-0472">Membrane</keyword>
<keyword evidence="1" id="KW-1133">Transmembrane helix</keyword>
<evidence type="ECO:0000313" key="2">
    <source>
        <dbReference type="EMBL" id="VVA92707.1"/>
    </source>
</evidence>
<evidence type="ECO:0000313" key="3">
    <source>
        <dbReference type="Proteomes" id="UP000489600"/>
    </source>
</evidence>
<evidence type="ECO:0000256" key="1">
    <source>
        <dbReference type="SAM" id="Phobius"/>
    </source>
</evidence>
<dbReference type="PANTHER" id="PTHR33640">
    <property type="entry name" value="TRANSMEMBRANE PROTEIN"/>
    <property type="match status" value="1"/>
</dbReference>
<dbReference type="EMBL" id="CABITT030000001">
    <property type="protein sequence ID" value="VVA92707.1"/>
    <property type="molecule type" value="Genomic_DNA"/>
</dbReference>